<dbReference type="InterPro" id="IPR036291">
    <property type="entry name" value="NAD(P)-bd_dom_sf"/>
</dbReference>
<sequence length="741" mass="75723">MPLGFDFLTFLASTVAVVPICKSLKVSPVLGFLATGLVLQQLGLIQDREDVESLSELGVLFLLFEMGGQVLITGLVFVAFALPAGSSLGTKFLEAVCGAPPSLVSIRSFDEAVVIAAALSMSSSAFVLQLLSERGETPTRFGSATLGILLFQDIAIVPFLVLLPLIESNGGMEDATPTTVMHMLGPTAINSAVGLGMLLLGGRFVLRRIYEMVAQSRSSETFVALCLLTVVGASLCTAKLGMSDTLGSFIAGVLLSETSFRTQVEADIRPFRGLLLGLFFVSVGSSINMGVLQEDWEVVAWMLAGLVSFKAAVNIALGPLFGLTRGESIRTGFMLAQGGEFAFVLLSLACSLKVLPNQLNQLLIIVVVFSMALTPALAEAGKWIAAETDRRWPEGGAAASGGSPGVSPGDGELADGEPVVILGFGPQGQMVANMLGSPLAGPSKRLSYVAFDLDPARVRAARAAGFAVVYGDGSRENVLHAAGVSRPRAVACCHTVLEMNKAAVELVEVLYPGVPIYACAKDFREAATLKMAGATSVTITGSEAGLNLGTRLLSDFGSSAGDAETLRKGIQKSLEVRTEALQRRLKSEAENGGEGSDADAAGARGEADGSGGRGLQLPGRGLVLPVGGLSLPGRGGNGGGGRAKRDQIELFVLDPSLVMPGAATEERRAAGAVPLMSVTESMCDVTPEALSRLETLSPPPPEAGAAEAAVAVAAAAAAGGEGGGGGGGSSGPGSANGSASG</sequence>
<dbReference type="GO" id="GO:0009507">
    <property type="term" value="C:chloroplast"/>
    <property type="evidence" value="ECO:0007669"/>
    <property type="project" value="TreeGrafter"/>
</dbReference>
<organism evidence="13 14">
    <name type="scientific">Raphidocelis subcapitata</name>
    <dbReference type="NCBI Taxonomy" id="307507"/>
    <lineage>
        <taxon>Eukaryota</taxon>
        <taxon>Viridiplantae</taxon>
        <taxon>Chlorophyta</taxon>
        <taxon>core chlorophytes</taxon>
        <taxon>Chlorophyceae</taxon>
        <taxon>CS clade</taxon>
        <taxon>Sphaeropleales</taxon>
        <taxon>Selenastraceae</taxon>
        <taxon>Raphidocelis</taxon>
    </lineage>
</organism>
<dbReference type="FunCoup" id="A0A2V0NTJ1">
    <property type="interactions" value="379"/>
</dbReference>
<dbReference type="Gene3D" id="1.20.1530.20">
    <property type="match status" value="1"/>
</dbReference>
<feature type="transmembrane region" description="Helical" evidence="11">
    <location>
        <begin position="57"/>
        <end position="82"/>
    </location>
</feature>
<dbReference type="EMBL" id="BDRX01000007">
    <property type="protein sequence ID" value="GBF88863.1"/>
    <property type="molecule type" value="Genomic_DNA"/>
</dbReference>
<protein>
    <submittedName>
        <fullName evidence="13">K+ efflux antiporter</fullName>
    </submittedName>
</protein>
<reference evidence="13 14" key="1">
    <citation type="journal article" date="2018" name="Sci. Rep.">
        <title>Raphidocelis subcapitata (=Pseudokirchneriella subcapitata) provides an insight into genome evolution and environmental adaptations in the Sphaeropleales.</title>
        <authorList>
            <person name="Suzuki S."/>
            <person name="Yamaguchi H."/>
            <person name="Nakajima N."/>
            <person name="Kawachi M."/>
        </authorList>
    </citation>
    <scope>NUCLEOTIDE SEQUENCE [LARGE SCALE GENOMIC DNA]</scope>
    <source>
        <strain evidence="13 14">NIES-35</strain>
    </source>
</reference>
<keyword evidence="8" id="KW-0406">Ion transport</keyword>
<dbReference type="Pfam" id="PF00999">
    <property type="entry name" value="Na_H_Exchanger"/>
    <property type="match status" value="1"/>
</dbReference>
<feature type="transmembrane region" description="Helical" evidence="11">
    <location>
        <begin position="361"/>
        <end position="381"/>
    </location>
</feature>
<accession>A0A2V0NTJ1</accession>
<dbReference type="GO" id="GO:0016020">
    <property type="term" value="C:membrane"/>
    <property type="evidence" value="ECO:0007669"/>
    <property type="project" value="UniProtKB-SubCell"/>
</dbReference>
<feature type="compositionally biased region" description="Gly residues" evidence="10">
    <location>
        <begin position="719"/>
        <end position="731"/>
    </location>
</feature>
<keyword evidence="2" id="KW-0813">Transport</keyword>
<feature type="transmembrane region" description="Helical" evidence="11">
    <location>
        <begin position="143"/>
        <end position="163"/>
    </location>
</feature>
<evidence type="ECO:0000256" key="3">
    <source>
        <dbReference type="ARBA" id="ARBA00022449"/>
    </source>
</evidence>
<evidence type="ECO:0000256" key="8">
    <source>
        <dbReference type="ARBA" id="ARBA00023065"/>
    </source>
</evidence>
<feature type="domain" description="RCK N-terminal" evidence="12">
    <location>
        <begin position="416"/>
        <end position="539"/>
    </location>
</feature>
<evidence type="ECO:0000256" key="7">
    <source>
        <dbReference type="ARBA" id="ARBA00022989"/>
    </source>
</evidence>
<dbReference type="GO" id="GO:0015297">
    <property type="term" value="F:antiporter activity"/>
    <property type="evidence" value="ECO:0007669"/>
    <property type="project" value="UniProtKB-KW"/>
</dbReference>
<dbReference type="InterPro" id="IPR038770">
    <property type="entry name" value="Na+/solute_symporter_sf"/>
</dbReference>
<dbReference type="PANTHER" id="PTHR46157:SF4">
    <property type="entry name" value="K(+) EFFLUX ANTIPORTER 3, CHLOROPLASTIC"/>
    <property type="match status" value="1"/>
</dbReference>
<dbReference type="InterPro" id="IPR006153">
    <property type="entry name" value="Cation/H_exchanger_TM"/>
</dbReference>
<feature type="region of interest" description="Disordered" evidence="10">
    <location>
        <begin position="716"/>
        <end position="741"/>
    </location>
</feature>
<dbReference type="InterPro" id="IPR003148">
    <property type="entry name" value="RCK_N"/>
</dbReference>
<dbReference type="AlphaFoldDB" id="A0A2V0NTJ1"/>
<evidence type="ECO:0000256" key="11">
    <source>
        <dbReference type="SAM" id="Phobius"/>
    </source>
</evidence>
<feature type="transmembrane region" description="Helical" evidence="11">
    <location>
        <begin position="112"/>
        <end position="131"/>
    </location>
</feature>
<dbReference type="GO" id="GO:0006813">
    <property type="term" value="P:potassium ion transport"/>
    <property type="evidence" value="ECO:0007669"/>
    <property type="project" value="UniProtKB-KW"/>
</dbReference>
<dbReference type="OrthoDB" id="4834at2759"/>
<evidence type="ECO:0000256" key="5">
    <source>
        <dbReference type="ARBA" id="ARBA00022692"/>
    </source>
</evidence>
<keyword evidence="9 11" id="KW-0472">Membrane</keyword>
<evidence type="ECO:0000256" key="10">
    <source>
        <dbReference type="SAM" id="MobiDB-lite"/>
    </source>
</evidence>
<feature type="transmembrane region" description="Helical" evidence="11">
    <location>
        <begin position="298"/>
        <end position="321"/>
    </location>
</feature>
<feature type="transmembrane region" description="Helical" evidence="11">
    <location>
        <begin position="333"/>
        <end position="355"/>
    </location>
</feature>
<dbReference type="Proteomes" id="UP000247498">
    <property type="component" value="Unassembled WGS sequence"/>
</dbReference>
<evidence type="ECO:0000313" key="14">
    <source>
        <dbReference type="Proteomes" id="UP000247498"/>
    </source>
</evidence>
<keyword evidence="4" id="KW-0633">Potassium transport</keyword>
<evidence type="ECO:0000256" key="1">
    <source>
        <dbReference type="ARBA" id="ARBA00004141"/>
    </source>
</evidence>
<feature type="transmembrane region" description="Helical" evidence="11">
    <location>
        <begin position="274"/>
        <end position="292"/>
    </location>
</feature>
<keyword evidence="5 11" id="KW-0812">Transmembrane</keyword>
<gene>
    <name evidence="13" type="ORF">Rsub_01362</name>
</gene>
<keyword evidence="14" id="KW-1185">Reference proteome</keyword>
<evidence type="ECO:0000256" key="2">
    <source>
        <dbReference type="ARBA" id="ARBA00022448"/>
    </source>
</evidence>
<evidence type="ECO:0000256" key="4">
    <source>
        <dbReference type="ARBA" id="ARBA00022538"/>
    </source>
</evidence>
<evidence type="ECO:0000259" key="12">
    <source>
        <dbReference type="PROSITE" id="PS51201"/>
    </source>
</evidence>
<name>A0A2V0NTJ1_9CHLO</name>
<keyword evidence="6" id="KW-0630">Potassium</keyword>
<comment type="caution">
    <text evidence="13">The sequence shown here is derived from an EMBL/GenBank/DDBJ whole genome shotgun (WGS) entry which is preliminary data.</text>
</comment>
<keyword evidence="7 11" id="KW-1133">Transmembrane helix</keyword>
<feature type="transmembrane region" description="Helical" evidence="11">
    <location>
        <begin position="183"/>
        <end position="201"/>
    </location>
</feature>
<dbReference type="PROSITE" id="PS51201">
    <property type="entry name" value="RCK_N"/>
    <property type="match status" value="1"/>
</dbReference>
<dbReference type="InParanoid" id="A0A2V0NTJ1"/>
<evidence type="ECO:0000313" key="13">
    <source>
        <dbReference type="EMBL" id="GBF88863.1"/>
    </source>
</evidence>
<dbReference type="Pfam" id="PF02254">
    <property type="entry name" value="TrkA_N"/>
    <property type="match status" value="1"/>
</dbReference>
<feature type="compositionally biased region" description="Low complexity" evidence="10">
    <location>
        <begin position="732"/>
        <end position="741"/>
    </location>
</feature>
<proteinExistence type="predicted"/>
<keyword evidence="3" id="KW-0050">Antiport</keyword>
<feature type="transmembrane region" description="Helical" evidence="11">
    <location>
        <begin position="26"/>
        <end position="45"/>
    </location>
</feature>
<dbReference type="SUPFAM" id="SSF51735">
    <property type="entry name" value="NAD(P)-binding Rossmann-fold domains"/>
    <property type="match status" value="1"/>
</dbReference>
<dbReference type="Gene3D" id="3.40.50.720">
    <property type="entry name" value="NAD(P)-binding Rossmann-like Domain"/>
    <property type="match status" value="1"/>
</dbReference>
<comment type="subcellular location">
    <subcellularLocation>
        <location evidence="1">Membrane</location>
        <topology evidence="1">Multi-pass membrane protein</topology>
    </subcellularLocation>
</comment>
<dbReference type="GO" id="GO:1902600">
    <property type="term" value="P:proton transmembrane transport"/>
    <property type="evidence" value="ECO:0007669"/>
    <property type="project" value="InterPro"/>
</dbReference>
<feature type="transmembrane region" description="Helical" evidence="11">
    <location>
        <begin position="222"/>
        <end position="240"/>
    </location>
</feature>
<feature type="region of interest" description="Disordered" evidence="10">
    <location>
        <begin position="585"/>
        <end position="618"/>
    </location>
</feature>
<evidence type="ECO:0000256" key="6">
    <source>
        <dbReference type="ARBA" id="ARBA00022958"/>
    </source>
</evidence>
<evidence type="ECO:0000256" key="9">
    <source>
        <dbReference type="ARBA" id="ARBA00023136"/>
    </source>
</evidence>
<dbReference type="PANTHER" id="PTHR46157">
    <property type="entry name" value="K(+) EFFLUX ANTIPORTER 3, CHLOROPLASTIC"/>
    <property type="match status" value="1"/>
</dbReference>